<dbReference type="EMBL" id="AGBW02014016">
    <property type="protein sequence ID" value="OWR42392.1"/>
    <property type="molecule type" value="Genomic_DNA"/>
</dbReference>
<name>A0A212ELM5_DANPL</name>
<gene>
    <name evidence="1" type="ORF">KGM_216180</name>
</gene>
<proteinExistence type="predicted"/>
<dbReference type="KEGG" id="dpl:KGM_216180"/>
<evidence type="ECO:0000313" key="2">
    <source>
        <dbReference type="Proteomes" id="UP000007151"/>
    </source>
</evidence>
<dbReference type="AlphaFoldDB" id="A0A212ELM5"/>
<keyword evidence="2" id="KW-1185">Reference proteome</keyword>
<sequence>MCVAPVSRENSQAIMTQVPDVFCRHLQHNREPYAAAERRVRHALVVSTGFRTFCAARHWHLVLAPRDTNP</sequence>
<dbReference type="Proteomes" id="UP000007151">
    <property type="component" value="Unassembled WGS sequence"/>
</dbReference>
<reference evidence="1 2" key="1">
    <citation type="journal article" date="2011" name="Cell">
        <title>The monarch butterfly genome yields insights into long-distance migration.</title>
        <authorList>
            <person name="Zhan S."/>
            <person name="Merlin C."/>
            <person name="Boore J.L."/>
            <person name="Reppert S.M."/>
        </authorList>
    </citation>
    <scope>NUCLEOTIDE SEQUENCE [LARGE SCALE GENOMIC DNA]</scope>
    <source>
        <strain evidence="1">F-2</strain>
    </source>
</reference>
<evidence type="ECO:0000313" key="1">
    <source>
        <dbReference type="EMBL" id="OWR42392.1"/>
    </source>
</evidence>
<organism evidence="1 2">
    <name type="scientific">Danaus plexippus plexippus</name>
    <dbReference type="NCBI Taxonomy" id="278856"/>
    <lineage>
        <taxon>Eukaryota</taxon>
        <taxon>Metazoa</taxon>
        <taxon>Ecdysozoa</taxon>
        <taxon>Arthropoda</taxon>
        <taxon>Hexapoda</taxon>
        <taxon>Insecta</taxon>
        <taxon>Pterygota</taxon>
        <taxon>Neoptera</taxon>
        <taxon>Endopterygota</taxon>
        <taxon>Lepidoptera</taxon>
        <taxon>Glossata</taxon>
        <taxon>Ditrysia</taxon>
        <taxon>Papilionoidea</taxon>
        <taxon>Nymphalidae</taxon>
        <taxon>Danainae</taxon>
        <taxon>Danaini</taxon>
        <taxon>Danaina</taxon>
        <taxon>Danaus</taxon>
        <taxon>Danaus</taxon>
    </lineage>
</organism>
<accession>A0A212ELM5</accession>
<comment type="caution">
    <text evidence="1">The sequence shown here is derived from an EMBL/GenBank/DDBJ whole genome shotgun (WGS) entry which is preliminary data.</text>
</comment>
<dbReference type="InParanoid" id="A0A212ELM5"/>
<protein>
    <submittedName>
        <fullName evidence="1">Uncharacterized protein</fullName>
    </submittedName>
</protein>